<evidence type="ECO:0000259" key="2">
    <source>
        <dbReference type="PROSITE" id="PS50937"/>
    </source>
</evidence>
<organism evidence="3 4">
    <name type="scientific">Streptomyces pilosus</name>
    <dbReference type="NCBI Taxonomy" id="28893"/>
    <lineage>
        <taxon>Bacteria</taxon>
        <taxon>Bacillati</taxon>
        <taxon>Actinomycetota</taxon>
        <taxon>Actinomycetes</taxon>
        <taxon>Kitasatosporales</taxon>
        <taxon>Streptomycetaceae</taxon>
        <taxon>Streptomyces</taxon>
    </lineage>
</organism>
<dbReference type="RefSeq" id="WP_189556241.1">
    <property type="nucleotide sequence ID" value="NZ_BMTU01000002.1"/>
</dbReference>
<feature type="domain" description="HTH merR-type" evidence="2">
    <location>
        <begin position="1"/>
        <end position="70"/>
    </location>
</feature>
<evidence type="ECO:0000313" key="3">
    <source>
        <dbReference type="EMBL" id="GGQ67760.1"/>
    </source>
</evidence>
<dbReference type="PROSITE" id="PS50937">
    <property type="entry name" value="HTH_MERR_2"/>
    <property type="match status" value="1"/>
</dbReference>
<dbReference type="SMART" id="SM00422">
    <property type="entry name" value="HTH_MERR"/>
    <property type="match status" value="1"/>
</dbReference>
<gene>
    <name evidence="3" type="ORF">GCM10010280_12430</name>
</gene>
<keyword evidence="4" id="KW-1185">Reference proteome</keyword>
<name>A0A918BHH0_9ACTN</name>
<dbReference type="InterPro" id="IPR047057">
    <property type="entry name" value="MerR_fam"/>
</dbReference>
<proteinExistence type="predicted"/>
<accession>A0A918BHH0</accession>
<dbReference type="PRINTS" id="PR00040">
    <property type="entry name" value="HTHMERR"/>
</dbReference>
<evidence type="ECO:0000313" key="4">
    <source>
        <dbReference type="Proteomes" id="UP000656732"/>
    </source>
</evidence>
<dbReference type="InterPro" id="IPR009061">
    <property type="entry name" value="DNA-bd_dom_put_sf"/>
</dbReference>
<keyword evidence="1" id="KW-0238">DNA-binding</keyword>
<dbReference type="SUPFAM" id="SSF46955">
    <property type="entry name" value="Putative DNA-binding domain"/>
    <property type="match status" value="1"/>
</dbReference>
<dbReference type="EMBL" id="BMTU01000002">
    <property type="protein sequence ID" value="GGQ67760.1"/>
    <property type="molecule type" value="Genomic_DNA"/>
</dbReference>
<dbReference type="Pfam" id="PF13411">
    <property type="entry name" value="MerR_1"/>
    <property type="match status" value="1"/>
</dbReference>
<dbReference type="PANTHER" id="PTHR30204">
    <property type="entry name" value="REDOX-CYCLING DRUG-SENSING TRANSCRIPTIONAL ACTIVATOR SOXR"/>
    <property type="match status" value="1"/>
</dbReference>
<dbReference type="GO" id="GO:0003677">
    <property type="term" value="F:DNA binding"/>
    <property type="evidence" value="ECO:0007669"/>
    <property type="project" value="UniProtKB-KW"/>
</dbReference>
<reference evidence="3" key="2">
    <citation type="submission" date="2020-09" db="EMBL/GenBank/DDBJ databases">
        <authorList>
            <person name="Sun Q."/>
            <person name="Ohkuma M."/>
        </authorList>
    </citation>
    <scope>NUCLEOTIDE SEQUENCE</scope>
    <source>
        <strain evidence="3">JCM 4403</strain>
    </source>
</reference>
<sequence>MRISELGRRSGVSTATIKYYLREGLLPPGRATAATQAEYDETHLRRLRLIRALIGVRGLSVAAAGHVLHAMDEHRSDPHEVLGIAFGIRPPGSGTPDTTEEEPSPEAAALIDAMGWSVSGSNPAREVVDRTLRTLRSLDIAYDWRTLLPYAELAERTARLDLDRIEATTDPMEKAEQAVLLTFLLEPALMALRRLAQENESTARHTGDGSA</sequence>
<dbReference type="GO" id="GO:0003700">
    <property type="term" value="F:DNA-binding transcription factor activity"/>
    <property type="evidence" value="ECO:0007669"/>
    <property type="project" value="InterPro"/>
</dbReference>
<dbReference type="PANTHER" id="PTHR30204:SF98">
    <property type="entry name" value="HTH-TYPE TRANSCRIPTIONAL REGULATOR ADHR"/>
    <property type="match status" value="1"/>
</dbReference>
<dbReference type="Gene3D" id="1.10.1660.10">
    <property type="match status" value="1"/>
</dbReference>
<dbReference type="AlphaFoldDB" id="A0A918BHH0"/>
<evidence type="ECO:0000256" key="1">
    <source>
        <dbReference type="ARBA" id="ARBA00023125"/>
    </source>
</evidence>
<reference evidence="3" key="1">
    <citation type="journal article" date="2014" name="Int. J. Syst. Evol. Microbiol.">
        <title>Complete genome sequence of Corynebacterium casei LMG S-19264T (=DSM 44701T), isolated from a smear-ripened cheese.</title>
        <authorList>
            <consortium name="US DOE Joint Genome Institute (JGI-PGF)"/>
            <person name="Walter F."/>
            <person name="Albersmeier A."/>
            <person name="Kalinowski J."/>
            <person name="Ruckert C."/>
        </authorList>
    </citation>
    <scope>NUCLEOTIDE SEQUENCE</scope>
    <source>
        <strain evidence="3">JCM 4403</strain>
    </source>
</reference>
<protein>
    <submittedName>
        <fullName evidence="3">Transcriptional regulator</fullName>
    </submittedName>
</protein>
<dbReference type="Proteomes" id="UP000656732">
    <property type="component" value="Unassembled WGS sequence"/>
</dbReference>
<dbReference type="InterPro" id="IPR000551">
    <property type="entry name" value="MerR-type_HTH_dom"/>
</dbReference>
<comment type="caution">
    <text evidence="3">The sequence shown here is derived from an EMBL/GenBank/DDBJ whole genome shotgun (WGS) entry which is preliminary data.</text>
</comment>